<gene>
    <name evidence="7" type="ORF">BKA23_0149</name>
</gene>
<evidence type="ECO:0000256" key="3">
    <source>
        <dbReference type="ARBA" id="ARBA00023163"/>
    </source>
</evidence>
<dbReference type="GO" id="GO:0003700">
    <property type="term" value="F:DNA-binding transcription factor activity"/>
    <property type="evidence" value="ECO:0007669"/>
    <property type="project" value="TreeGrafter"/>
</dbReference>
<feature type="domain" description="HTH tetR-type" evidence="6">
    <location>
        <begin position="20"/>
        <end position="79"/>
    </location>
</feature>
<evidence type="ECO:0000256" key="5">
    <source>
        <dbReference type="SAM" id="MobiDB-lite"/>
    </source>
</evidence>
<evidence type="ECO:0000259" key="6">
    <source>
        <dbReference type="PROSITE" id="PS50977"/>
    </source>
</evidence>
<dbReference type="InterPro" id="IPR009057">
    <property type="entry name" value="Homeodomain-like_sf"/>
</dbReference>
<dbReference type="EMBL" id="VIVQ01000001">
    <property type="protein sequence ID" value="TWE11386.1"/>
    <property type="molecule type" value="Genomic_DNA"/>
</dbReference>
<dbReference type="InterPro" id="IPR050109">
    <property type="entry name" value="HTH-type_TetR-like_transc_reg"/>
</dbReference>
<evidence type="ECO:0000256" key="4">
    <source>
        <dbReference type="PROSITE-ProRule" id="PRU00335"/>
    </source>
</evidence>
<sequence length="202" mass="21980">MTRTVGATRMSGRAPSLPPDQRREALIEATVEAIQRFDAKPSTRQIAEAAGVAEGTIFRVFRNKEELFDAVIARVLDPRPFLAGIAAIDTTLPLEARLTAYVTLAQRRMAGFCTTMAALGVTGPLDGHRAHRSPATRETNERVAALIAPDAEHLTISPVELVRRLRLLAFAGSHPHITDNEPLSPAEIVDTVLYGALKREIN</sequence>
<dbReference type="PANTHER" id="PTHR30055">
    <property type="entry name" value="HTH-TYPE TRANSCRIPTIONAL REGULATOR RUTR"/>
    <property type="match status" value="1"/>
</dbReference>
<keyword evidence="2 4" id="KW-0238">DNA-binding</keyword>
<dbReference type="GO" id="GO:0000976">
    <property type="term" value="F:transcription cis-regulatory region binding"/>
    <property type="evidence" value="ECO:0007669"/>
    <property type="project" value="TreeGrafter"/>
</dbReference>
<keyword evidence="3" id="KW-0804">Transcription</keyword>
<dbReference type="RefSeq" id="WP_145224610.1">
    <property type="nucleotide sequence ID" value="NZ_VIVQ01000001.1"/>
</dbReference>
<accession>A0A561E6Y9</accession>
<keyword evidence="1" id="KW-0805">Transcription regulation</keyword>
<dbReference type="InterPro" id="IPR001647">
    <property type="entry name" value="HTH_TetR"/>
</dbReference>
<evidence type="ECO:0000313" key="7">
    <source>
        <dbReference type="EMBL" id="TWE11386.1"/>
    </source>
</evidence>
<dbReference type="PROSITE" id="PS50977">
    <property type="entry name" value="HTH_TETR_2"/>
    <property type="match status" value="1"/>
</dbReference>
<evidence type="ECO:0000256" key="1">
    <source>
        <dbReference type="ARBA" id="ARBA00023015"/>
    </source>
</evidence>
<dbReference type="Gene3D" id="1.10.357.10">
    <property type="entry name" value="Tetracycline Repressor, domain 2"/>
    <property type="match status" value="1"/>
</dbReference>
<dbReference type="AlphaFoldDB" id="A0A561E6Y9"/>
<keyword evidence="8" id="KW-1185">Reference proteome</keyword>
<evidence type="ECO:0000256" key="2">
    <source>
        <dbReference type="ARBA" id="ARBA00023125"/>
    </source>
</evidence>
<dbReference type="SUPFAM" id="SSF46689">
    <property type="entry name" value="Homeodomain-like"/>
    <property type="match status" value="1"/>
</dbReference>
<evidence type="ECO:0000313" key="8">
    <source>
        <dbReference type="Proteomes" id="UP000318297"/>
    </source>
</evidence>
<feature type="region of interest" description="Disordered" evidence="5">
    <location>
        <begin position="1"/>
        <end position="20"/>
    </location>
</feature>
<comment type="caution">
    <text evidence="7">The sequence shown here is derived from an EMBL/GenBank/DDBJ whole genome shotgun (WGS) entry which is preliminary data.</text>
</comment>
<dbReference type="Pfam" id="PF00440">
    <property type="entry name" value="TetR_N"/>
    <property type="match status" value="1"/>
</dbReference>
<reference evidence="7 8" key="1">
    <citation type="submission" date="2019-06" db="EMBL/GenBank/DDBJ databases">
        <title>Sequencing the genomes of 1000 actinobacteria strains.</title>
        <authorList>
            <person name="Klenk H.-P."/>
        </authorList>
    </citation>
    <scope>NUCLEOTIDE SEQUENCE [LARGE SCALE GENOMIC DNA]</scope>
    <source>
        <strain evidence="7 8">DSM 19560</strain>
    </source>
</reference>
<dbReference type="Proteomes" id="UP000318297">
    <property type="component" value="Unassembled WGS sequence"/>
</dbReference>
<dbReference type="OrthoDB" id="3539650at2"/>
<protein>
    <submittedName>
        <fullName evidence="7">TetR family transcriptional regulator</fullName>
    </submittedName>
</protein>
<proteinExistence type="predicted"/>
<name>A0A561E6Y9_9MICO</name>
<organism evidence="7 8">
    <name type="scientific">Rudaeicoccus suwonensis</name>
    <dbReference type="NCBI Taxonomy" id="657409"/>
    <lineage>
        <taxon>Bacteria</taxon>
        <taxon>Bacillati</taxon>
        <taxon>Actinomycetota</taxon>
        <taxon>Actinomycetes</taxon>
        <taxon>Micrococcales</taxon>
        <taxon>Dermacoccaceae</taxon>
        <taxon>Rudaeicoccus</taxon>
    </lineage>
</organism>
<feature type="DNA-binding region" description="H-T-H motif" evidence="4">
    <location>
        <begin position="42"/>
        <end position="61"/>
    </location>
</feature>
<dbReference type="PANTHER" id="PTHR30055:SF234">
    <property type="entry name" value="HTH-TYPE TRANSCRIPTIONAL REGULATOR BETI"/>
    <property type="match status" value="1"/>
</dbReference>